<sequence length="82" mass="9505">MGTYSVRGTVIFIDTMIRENVEWATRAFMLWKGRWKSPHLPGPNDHYDPAQCIEAARKDLYGIKNQPEKTVHDKEDLCANKN</sequence>
<dbReference type="EMBL" id="MHNF01000049">
    <property type="protein sequence ID" value="OGZ39670.1"/>
    <property type="molecule type" value="Genomic_DNA"/>
</dbReference>
<name>A0A1G2FPV3_9BACT</name>
<proteinExistence type="predicted"/>
<evidence type="ECO:0000313" key="2">
    <source>
        <dbReference type="Proteomes" id="UP000177126"/>
    </source>
</evidence>
<protein>
    <submittedName>
        <fullName evidence="1">Uncharacterized protein</fullName>
    </submittedName>
</protein>
<gene>
    <name evidence="1" type="ORF">A3B04_01470</name>
</gene>
<comment type="caution">
    <text evidence="1">The sequence shown here is derived from an EMBL/GenBank/DDBJ whole genome shotgun (WGS) entry which is preliminary data.</text>
</comment>
<dbReference type="AlphaFoldDB" id="A0A1G2FPV3"/>
<dbReference type="Proteomes" id="UP000177126">
    <property type="component" value="Unassembled WGS sequence"/>
</dbReference>
<organism evidence="1 2">
    <name type="scientific">Candidatus Portnoybacteria bacterium RIFCSPLOWO2_02_FULL_39_11</name>
    <dbReference type="NCBI Taxonomy" id="1802001"/>
    <lineage>
        <taxon>Bacteria</taxon>
        <taxon>Candidatus Portnoyibacteriota</taxon>
    </lineage>
</organism>
<evidence type="ECO:0000313" key="1">
    <source>
        <dbReference type="EMBL" id="OGZ39670.1"/>
    </source>
</evidence>
<reference evidence="1 2" key="1">
    <citation type="journal article" date="2016" name="Nat. Commun.">
        <title>Thousands of microbial genomes shed light on interconnected biogeochemical processes in an aquifer system.</title>
        <authorList>
            <person name="Anantharaman K."/>
            <person name="Brown C.T."/>
            <person name="Hug L.A."/>
            <person name="Sharon I."/>
            <person name="Castelle C.J."/>
            <person name="Probst A.J."/>
            <person name="Thomas B.C."/>
            <person name="Singh A."/>
            <person name="Wilkins M.J."/>
            <person name="Karaoz U."/>
            <person name="Brodie E.L."/>
            <person name="Williams K.H."/>
            <person name="Hubbard S.S."/>
            <person name="Banfield J.F."/>
        </authorList>
    </citation>
    <scope>NUCLEOTIDE SEQUENCE [LARGE SCALE GENOMIC DNA]</scope>
</reference>
<accession>A0A1G2FPV3</accession>